<keyword evidence="17" id="KW-1185">Reference proteome</keyword>
<dbReference type="InterPro" id="IPR003971">
    <property type="entry name" value="K_chnl_volt-dep_Kv5/Kv9"/>
</dbReference>
<dbReference type="PRINTS" id="PR00169">
    <property type="entry name" value="KCHANNEL"/>
</dbReference>
<evidence type="ECO:0000256" key="9">
    <source>
        <dbReference type="ARBA" id="ARBA00022989"/>
    </source>
</evidence>
<gene>
    <name evidence="16" type="ORF">WMY93_000249</name>
</gene>
<feature type="compositionally biased region" description="Basic and acidic residues" evidence="13">
    <location>
        <begin position="572"/>
        <end position="583"/>
    </location>
</feature>
<feature type="domain" description="BTB" evidence="15">
    <location>
        <begin position="98"/>
        <end position="203"/>
    </location>
</feature>
<evidence type="ECO:0000313" key="16">
    <source>
        <dbReference type="EMBL" id="KAK7944521.1"/>
    </source>
</evidence>
<sequence>MGMVQHLVDSPSPPLSLDSTVFSEFASVQCQDPNTRGCGFSQDRDTRGCGFSQDRATRGCGFTQDRDTRGCGFTQDRDTRGCGFTQDRDTRGCDFAQDVFQVNVGGSRFSLSAQMLASFPDTRLGRLVFCPDAALELCDDFRENEFFFDRNSQTFQYVLNFYRTGHLHVSEDLCELCFLQEIEYWGLDELWIESCCRERYYRRKEFRDCADLGHDLRDLHSSEQEQEDFEGVAFSQLRSRLWNILEKPDSSRTARTFGTLSMSFVVLSVVNMVLMSLDLGETEFGGELGVSSLLDILEYICVAWFTLELVVRFLCVRDKCRFSRSVQNVIDLLAVLPFYVTSAVEQLHGATSELENMGRVVQVLRLLRSLRMLKLGRHLTGLKSLGLTIAQCYEEVGLLMLFLGVGISIFSTVVFSLEHDVPGSTFVSVPAAWWWATTSMTTVGYGDVRPDTVLGKVLAFLCILSGILILALPIAIINERFSVCYLSLKVNELKSRAVTNDYFSSRTNKIGRSPNQLQYFTKRYRFSNAFSESSSDGDYERAKDEYGHKSDQIMQLQHSFIGRCPDPQSLKTLEEKRSKRGGD</sequence>
<dbReference type="PANTHER" id="PTHR11537">
    <property type="entry name" value="VOLTAGE-GATED POTASSIUM CHANNEL"/>
    <property type="match status" value="1"/>
</dbReference>
<evidence type="ECO:0000256" key="13">
    <source>
        <dbReference type="SAM" id="MobiDB-lite"/>
    </source>
</evidence>
<feature type="region of interest" description="Disordered" evidence="13">
    <location>
        <begin position="562"/>
        <end position="583"/>
    </location>
</feature>
<name>A0AAW0PYC9_9GOBI</name>
<evidence type="ECO:0000256" key="7">
    <source>
        <dbReference type="ARBA" id="ARBA00022882"/>
    </source>
</evidence>
<dbReference type="Gene3D" id="1.10.287.70">
    <property type="match status" value="1"/>
</dbReference>
<keyword evidence="2" id="KW-0813">Transport</keyword>
<dbReference type="SUPFAM" id="SSF81324">
    <property type="entry name" value="Voltage-gated potassium channels"/>
    <property type="match status" value="1"/>
</dbReference>
<dbReference type="Gene3D" id="1.20.120.350">
    <property type="entry name" value="Voltage-gated potassium channels. Chain C"/>
    <property type="match status" value="1"/>
</dbReference>
<dbReference type="GO" id="GO:0001508">
    <property type="term" value="P:action potential"/>
    <property type="evidence" value="ECO:0007669"/>
    <property type="project" value="TreeGrafter"/>
</dbReference>
<feature type="transmembrane region" description="Helical" evidence="14">
    <location>
        <begin position="296"/>
        <end position="315"/>
    </location>
</feature>
<dbReference type="PANTHER" id="PTHR11537:SF38">
    <property type="entry name" value="POTASSIUM VOLTAGE-GATED CHANNEL SUBFAMILY V MEMBER 1"/>
    <property type="match status" value="1"/>
</dbReference>
<dbReference type="InterPro" id="IPR027359">
    <property type="entry name" value="Volt_channel_dom_sf"/>
</dbReference>
<keyword evidence="11 14" id="KW-0472">Membrane</keyword>
<dbReference type="AlphaFoldDB" id="A0AAW0PYC9"/>
<dbReference type="GO" id="GO:0005249">
    <property type="term" value="F:voltage-gated potassium channel activity"/>
    <property type="evidence" value="ECO:0007669"/>
    <property type="project" value="InterPro"/>
</dbReference>
<keyword evidence="5 14" id="KW-0812">Transmembrane</keyword>
<dbReference type="Pfam" id="PF02214">
    <property type="entry name" value="BTB_2"/>
    <property type="match status" value="1"/>
</dbReference>
<keyword evidence="4" id="KW-0633">Potassium transport</keyword>
<dbReference type="SUPFAM" id="SSF54695">
    <property type="entry name" value="POZ domain"/>
    <property type="match status" value="1"/>
</dbReference>
<dbReference type="InterPro" id="IPR005821">
    <property type="entry name" value="Ion_trans_dom"/>
</dbReference>
<organism evidence="16 17">
    <name type="scientific">Mugilogobius chulae</name>
    <name type="common">yellowstripe goby</name>
    <dbReference type="NCBI Taxonomy" id="88201"/>
    <lineage>
        <taxon>Eukaryota</taxon>
        <taxon>Metazoa</taxon>
        <taxon>Chordata</taxon>
        <taxon>Craniata</taxon>
        <taxon>Vertebrata</taxon>
        <taxon>Euteleostomi</taxon>
        <taxon>Actinopterygii</taxon>
        <taxon>Neopterygii</taxon>
        <taxon>Teleostei</taxon>
        <taxon>Neoteleostei</taxon>
        <taxon>Acanthomorphata</taxon>
        <taxon>Gobiaria</taxon>
        <taxon>Gobiiformes</taxon>
        <taxon>Gobioidei</taxon>
        <taxon>Gobiidae</taxon>
        <taxon>Gobionellinae</taxon>
        <taxon>Mugilogobius</taxon>
    </lineage>
</organism>
<evidence type="ECO:0000256" key="2">
    <source>
        <dbReference type="ARBA" id="ARBA00022448"/>
    </source>
</evidence>
<evidence type="ECO:0000256" key="5">
    <source>
        <dbReference type="ARBA" id="ARBA00022692"/>
    </source>
</evidence>
<keyword evidence="7" id="KW-0851">Voltage-gated channel</keyword>
<comment type="caution">
    <text evidence="16">The sequence shown here is derived from an EMBL/GenBank/DDBJ whole genome shotgun (WGS) entry which is preliminary data.</text>
</comment>
<keyword evidence="3" id="KW-1003">Cell membrane</keyword>
<proteinExistence type="predicted"/>
<evidence type="ECO:0000256" key="12">
    <source>
        <dbReference type="ARBA" id="ARBA00023303"/>
    </source>
</evidence>
<dbReference type="InterPro" id="IPR003968">
    <property type="entry name" value="K_chnl_volt-dep_Kv"/>
</dbReference>
<dbReference type="FunFam" id="1.10.287.70:FF:000005">
    <property type="entry name" value="potassium voltage-gated channel subfamily G member 1"/>
    <property type="match status" value="1"/>
</dbReference>
<feature type="transmembrane region" description="Helical" evidence="14">
    <location>
        <begin position="257"/>
        <end position="276"/>
    </location>
</feature>
<dbReference type="GO" id="GO:0051260">
    <property type="term" value="P:protein homooligomerization"/>
    <property type="evidence" value="ECO:0007669"/>
    <property type="project" value="InterPro"/>
</dbReference>
<comment type="subcellular location">
    <subcellularLocation>
        <location evidence="1">Cell membrane</location>
        <topology evidence="1">Multi-pass membrane protein</topology>
    </subcellularLocation>
</comment>
<keyword evidence="10" id="KW-0406">Ion transport</keyword>
<feature type="transmembrane region" description="Helical" evidence="14">
    <location>
        <begin position="396"/>
        <end position="417"/>
    </location>
</feature>
<dbReference type="PRINTS" id="PR01494">
    <property type="entry name" value="KV9CHANNEL"/>
</dbReference>
<evidence type="ECO:0000256" key="14">
    <source>
        <dbReference type="SAM" id="Phobius"/>
    </source>
</evidence>
<keyword evidence="8" id="KW-0630">Potassium</keyword>
<evidence type="ECO:0000256" key="4">
    <source>
        <dbReference type="ARBA" id="ARBA00022538"/>
    </source>
</evidence>
<dbReference type="EMBL" id="JBBPFD010000001">
    <property type="protein sequence ID" value="KAK7944521.1"/>
    <property type="molecule type" value="Genomic_DNA"/>
</dbReference>
<accession>A0AAW0PYC9</accession>
<evidence type="ECO:0000256" key="8">
    <source>
        <dbReference type="ARBA" id="ARBA00022958"/>
    </source>
</evidence>
<evidence type="ECO:0000256" key="3">
    <source>
        <dbReference type="ARBA" id="ARBA00022475"/>
    </source>
</evidence>
<evidence type="ECO:0000256" key="1">
    <source>
        <dbReference type="ARBA" id="ARBA00004651"/>
    </source>
</evidence>
<dbReference type="GO" id="GO:0008076">
    <property type="term" value="C:voltage-gated potassium channel complex"/>
    <property type="evidence" value="ECO:0007669"/>
    <property type="project" value="InterPro"/>
</dbReference>
<dbReference type="InterPro" id="IPR028325">
    <property type="entry name" value="VG_K_chnl"/>
</dbReference>
<evidence type="ECO:0000256" key="11">
    <source>
        <dbReference type="ARBA" id="ARBA00023136"/>
    </source>
</evidence>
<dbReference type="SMART" id="SM00225">
    <property type="entry name" value="BTB"/>
    <property type="match status" value="1"/>
</dbReference>
<dbReference type="InterPro" id="IPR011333">
    <property type="entry name" value="SKP1/BTB/POZ_sf"/>
</dbReference>
<reference evidence="17" key="1">
    <citation type="submission" date="2024-04" db="EMBL/GenBank/DDBJ databases">
        <title>Salinicola lusitanus LLJ914,a marine bacterium isolated from the Okinawa Trough.</title>
        <authorList>
            <person name="Li J."/>
        </authorList>
    </citation>
    <scope>NUCLEOTIDE SEQUENCE [LARGE SCALE GENOMIC DNA]</scope>
</reference>
<dbReference type="Gene3D" id="3.30.710.10">
    <property type="entry name" value="Potassium Channel Kv1.1, Chain A"/>
    <property type="match status" value="1"/>
</dbReference>
<dbReference type="Proteomes" id="UP001460270">
    <property type="component" value="Unassembled WGS sequence"/>
</dbReference>
<keyword evidence="6" id="KW-0631">Potassium channel</keyword>
<dbReference type="InterPro" id="IPR003131">
    <property type="entry name" value="T1-type_BTB"/>
</dbReference>
<evidence type="ECO:0000256" key="10">
    <source>
        <dbReference type="ARBA" id="ARBA00023065"/>
    </source>
</evidence>
<dbReference type="PRINTS" id="PR01491">
    <property type="entry name" value="KVCHANNEL"/>
</dbReference>
<evidence type="ECO:0000256" key="6">
    <source>
        <dbReference type="ARBA" id="ARBA00022826"/>
    </source>
</evidence>
<evidence type="ECO:0000259" key="15">
    <source>
        <dbReference type="SMART" id="SM00225"/>
    </source>
</evidence>
<dbReference type="Pfam" id="PF00520">
    <property type="entry name" value="Ion_trans"/>
    <property type="match status" value="1"/>
</dbReference>
<evidence type="ECO:0000313" key="17">
    <source>
        <dbReference type="Proteomes" id="UP001460270"/>
    </source>
</evidence>
<keyword evidence="12" id="KW-0407">Ion channel</keyword>
<keyword evidence="9 14" id="KW-1133">Transmembrane helix</keyword>
<dbReference type="InterPro" id="IPR000210">
    <property type="entry name" value="BTB/POZ_dom"/>
</dbReference>
<protein>
    <recommendedName>
        <fullName evidence="15">BTB domain-containing protein</fullName>
    </recommendedName>
</protein>
<feature type="transmembrane region" description="Helical" evidence="14">
    <location>
        <begin position="457"/>
        <end position="477"/>
    </location>
</feature>